<dbReference type="GO" id="GO:0005737">
    <property type="term" value="C:cytoplasm"/>
    <property type="evidence" value="ECO:0007669"/>
    <property type="project" value="TreeGrafter"/>
</dbReference>
<keyword evidence="2 9" id="KW-0808">Transferase</keyword>
<dbReference type="CDD" id="cd00564">
    <property type="entry name" value="TMP_TenI"/>
    <property type="match status" value="1"/>
</dbReference>
<reference evidence="15 16" key="1">
    <citation type="submission" date="2015-11" db="EMBL/GenBank/DDBJ databases">
        <title>Genomic analysis of 38 Legionella species identifies large and diverse effector repertoires.</title>
        <authorList>
            <person name="Burstein D."/>
            <person name="Amaro F."/>
            <person name="Zusman T."/>
            <person name="Lifshitz Z."/>
            <person name="Cohen O."/>
            <person name="Gilbert J.A."/>
            <person name="Pupko T."/>
            <person name="Shuman H.A."/>
            <person name="Segal G."/>
        </authorList>
    </citation>
    <scope>NUCLEOTIDE SEQUENCE [LARGE SCALE GENOMIC DNA]</scope>
    <source>
        <strain evidence="15 16">PX-1-G2-E2</strain>
    </source>
</reference>
<gene>
    <name evidence="15" type="primary">thiDE</name>
    <name evidence="9" type="synonym">thiE</name>
    <name evidence="15" type="ORF">Lmac_2908</name>
</gene>
<dbReference type="GO" id="GO:0004789">
    <property type="term" value="F:thiamine-phosphate diphosphorylase activity"/>
    <property type="evidence" value="ECO:0007669"/>
    <property type="project" value="UniProtKB-UniRule"/>
</dbReference>
<dbReference type="SUPFAM" id="SSF51391">
    <property type="entry name" value="Thiamin phosphate synthase"/>
    <property type="match status" value="1"/>
</dbReference>
<proteinExistence type="inferred from homology"/>
<dbReference type="GO" id="GO:0000287">
    <property type="term" value="F:magnesium ion binding"/>
    <property type="evidence" value="ECO:0007669"/>
    <property type="project" value="UniProtKB-UniRule"/>
</dbReference>
<keyword evidence="5 9" id="KW-0784">Thiamine biosynthesis</keyword>
<evidence type="ECO:0000259" key="14">
    <source>
        <dbReference type="Pfam" id="PF08543"/>
    </source>
</evidence>
<evidence type="ECO:0000256" key="10">
    <source>
        <dbReference type="RuleBase" id="RU003826"/>
    </source>
</evidence>
<evidence type="ECO:0000256" key="6">
    <source>
        <dbReference type="ARBA" id="ARBA00047334"/>
    </source>
</evidence>
<comment type="catalytic activity">
    <reaction evidence="6 9 10">
        <text>4-methyl-5-(2-phosphooxyethyl)-thiazole + 4-amino-2-methyl-5-(diphosphooxymethyl)pyrimidine + H(+) = thiamine phosphate + diphosphate</text>
        <dbReference type="Rhea" id="RHEA:22328"/>
        <dbReference type="ChEBI" id="CHEBI:15378"/>
        <dbReference type="ChEBI" id="CHEBI:33019"/>
        <dbReference type="ChEBI" id="CHEBI:37575"/>
        <dbReference type="ChEBI" id="CHEBI:57841"/>
        <dbReference type="ChEBI" id="CHEBI:58296"/>
        <dbReference type="EC" id="2.5.1.3"/>
    </reaction>
</comment>
<comment type="catalytic activity">
    <reaction evidence="7 9 10">
        <text>2-(2-carboxy-4-methylthiazol-5-yl)ethyl phosphate + 4-amino-2-methyl-5-(diphosphooxymethyl)pyrimidine + 2 H(+) = thiamine phosphate + CO2 + diphosphate</text>
        <dbReference type="Rhea" id="RHEA:47848"/>
        <dbReference type="ChEBI" id="CHEBI:15378"/>
        <dbReference type="ChEBI" id="CHEBI:16526"/>
        <dbReference type="ChEBI" id="CHEBI:33019"/>
        <dbReference type="ChEBI" id="CHEBI:37575"/>
        <dbReference type="ChEBI" id="CHEBI:57841"/>
        <dbReference type="ChEBI" id="CHEBI:62890"/>
        <dbReference type="EC" id="2.5.1.3"/>
    </reaction>
</comment>
<comment type="catalytic activity">
    <reaction evidence="8 9 10">
        <text>2-[(2R,5Z)-2-carboxy-4-methylthiazol-5(2H)-ylidene]ethyl phosphate + 4-amino-2-methyl-5-(diphosphooxymethyl)pyrimidine + 2 H(+) = thiamine phosphate + CO2 + diphosphate</text>
        <dbReference type="Rhea" id="RHEA:47844"/>
        <dbReference type="ChEBI" id="CHEBI:15378"/>
        <dbReference type="ChEBI" id="CHEBI:16526"/>
        <dbReference type="ChEBI" id="CHEBI:33019"/>
        <dbReference type="ChEBI" id="CHEBI:37575"/>
        <dbReference type="ChEBI" id="CHEBI:57841"/>
        <dbReference type="ChEBI" id="CHEBI:62899"/>
        <dbReference type="EC" id="2.5.1.3"/>
    </reaction>
</comment>
<dbReference type="STRING" id="466.Lmac_2908"/>
<feature type="domain" description="Thiamine phosphate synthase/TenI" evidence="13">
    <location>
        <begin position="175"/>
        <end position="341"/>
    </location>
</feature>
<organism evidence="15 16">
    <name type="scientific">Legionella maceachernii</name>
    <dbReference type="NCBI Taxonomy" id="466"/>
    <lineage>
        <taxon>Bacteria</taxon>
        <taxon>Pseudomonadati</taxon>
        <taxon>Pseudomonadota</taxon>
        <taxon>Gammaproteobacteria</taxon>
        <taxon>Legionellales</taxon>
        <taxon>Legionellaceae</taxon>
        <taxon>Legionella</taxon>
    </lineage>
</organism>
<keyword evidence="12" id="KW-0812">Transmembrane</keyword>
<sequence length="364" mass="41008">MKRSVVWSNAEVAIPTRIEAERILNRTLTSYEDIQDAAHAFLALGAKSILLKGDLIEKEGLSQDYWTDGQESFWLANKRLPNKNYRSTACTLSFAIAAYLALGYSIKDALVIGKMHVNREMRNAIEGGEDTAQLPHAVWPENQMDLPYLSPRPLKKEPLPFKTCQIGLYPIVDRSHWLEKLLPLGVKTIQLRIKDLQGKPLEEEIKRSVFLAKKYSATLFINDYWKLAIQLGAQGVHLGQEDLSQADVAKIRQSGLYLGISTHCYHEVATAHCFNPSYIACGPIYSTTSKLMSFNPQGIEQLQRWRRTLQYPLVAIGGINLERLPQILQAKVEGISLISAITKAADPGMVTKQFLKIIREQVYD</sequence>
<evidence type="ECO:0000256" key="12">
    <source>
        <dbReference type="SAM" id="Phobius"/>
    </source>
</evidence>
<evidence type="ECO:0000256" key="3">
    <source>
        <dbReference type="ARBA" id="ARBA00022723"/>
    </source>
</evidence>
<comment type="cofactor">
    <cofactor evidence="9">
        <name>Mg(2+)</name>
        <dbReference type="ChEBI" id="CHEBI:18420"/>
    </cofactor>
    <text evidence="9">Binds 1 Mg(2+) ion per subunit.</text>
</comment>
<feature type="binding site" evidence="9">
    <location>
        <position position="222"/>
    </location>
    <ligand>
        <name>4-amino-2-methyl-5-(diphosphooxymethyl)pyrimidine</name>
        <dbReference type="ChEBI" id="CHEBI:57841"/>
    </ligand>
</feature>
<dbReference type="Gene3D" id="3.40.1190.20">
    <property type="match status" value="1"/>
</dbReference>
<dbReference type="AlphaFoldDB" id="A0A0W0VVC8"/>
<evidence type="ECO:0000259" key="13">
    <source>
        <dbReference type="Pfam" id="PF02581"/>
    </source>
</evidence>
<dbReference type="InterPro" id="IPR036206">
    <property type="entry name" value="ThiamineP_synth_sf"/>
</dbReference>
<dbReference type="InterPro" id="IPR029056">
    <property type="entry name" value="Ribokinase-like"/>
</dbReference>
<evidence type="ECO:0000313" key="15">
    <source>
        <dbReference type="EMBL" id="KTD24035.1"/>
    </source>
</evidence>
<feature type="binding site" evidence="9">
    <location>
        <position position="242"/>
    </location>
    <ligand>
        <name>Mg(2+)</name>
        <dbReference type="ChEBI" id="CHEBI:18420"/>
    </ligand>
</feature>
<dbReference type="RefSeq" id="WP_058453586.1">
    <property type="nucleotide sequence ID" value="NZ_CAAAIB010000001.1"/>
</dbReference>
<dbReference type="Pfam" id="PF08543">
    <property type="entry name" value="Phos_pyr_kin"/>
    <property type="match status" value="1"/>
</dbReference>
<keyword evidence="3 9" id="KW-0479">Metal-binding</keyword>
<accession>A0A0W0VVC8</accession>
<evidence type="ECO:0000256" key="4">
    <source>
        <dbReference type="ARBA" id="ARBA00022842"/>
    </source>
</evidence>
<feature type="binding site" evidence="9">
    <location>
        <position position="261"/>
    </location>
    <ligand>
        <name>4-amino-2-methyl-5-(diphosphooxymethyl)pyrimidine</name>
        <dbReference type="ChEBI" id="CHEBI:57841"/>
    </ligand>
</feature>
<dbReference type="FunFam" id="3.20.20.70:FF:000064">
    <property type="entry name" value="Thiamine-phosphate synthase"/>
    <property type="match status" value="1"/>
</dbReference>
<feature type="binding site" evidence="9">
    <location>
        <begin position="287"/>
        <end position="289"/>
    </location>
    <ligand>
        <name>2-[(2R,5Z)-2-carboxy-4-methylthiazol-5(2H)-ylidene]ethyl phosphate</name>
        <dbReference type="ChEBI" id="CHEBI:62899"/>
    </ligand>
</feature>
<feature type="binding site" evidence="9">
    <location>
        <position position="223"/>
    </location>
    <ligand>
        <name>Mg(2+)</name>
        <dbReference type="ChEBI" id="CHEBI:18420"/>
    </ligand>
</feature>
<comment type="similarity">
    <text evidence="9 10">Belongs to the thiamine-phosphate synthase family.</text>
</comment>
<keyword evidence="4 9" id="KW-0460">Magnesium</keyword>
<evidence type="ECO:0000256" key="8">
    <source>
        <dbReference type="ARBA" id="ARBA00047883"/>
    </source>
</evidence>
<dbReference type="InterPro" id="IPR034291">
    <property type="entry name" value="TMP_synthase"/>
</dbReference>
<keyword evidence="12" id="KW-0472">Membrane</keyword>
<dbReference type="GO" id="GO:0009228">
    <property type="term" value="P:thiamine biosynthetic process"/>
    <property type="evidence" value="ECO:0007669"/>
    <property type="project" value="UniProtKB-KW"/>
</dbReference>
<dbReference type="InterPro" id="IPR013749">
    <property type="entry name" value="PM/HMP-P_kinase-1"/>
</dbReference>
<keyword evidence="12" id="KW-1133">Transmembrane helix</keyword>
<comment type="function">
    <text evidence="9">Condenses 4-methyl-5-(beta-hydroxyethyl)thiazole monophosphate (THZ-P) and 2-methyl-4-amino-5-hydroxymethyl pyrimidine pyrophosphate (HMP-PP) to form thiamine monophosphate (TMP).</text>
</comment>
<comment type="caution">
    <text evidence="15">The sequence shown here is derived from an EMBL/GenBank/DDBJ whole genome shotgun (WGS) entry which is preliminary data.</text>
</comment>
<dbReference type="GO" id="GO:0009229">
    <property type="term" value="P:thiamine diphosphate biosynthetic process"/>
    <property type="evidence" value="ECO:0007669"/>
    <property type="project" value="UniProtKB-UniRule"/>
</dbReference>
<dbReference type="EC" id="2.5.1.3" evidence="9"/>
<dbReference type="NCBIfam" id="NF002904">
    <property type="entry name" value="PRK03512.1"/>
    <property type="match status" value="1"/>
</dbReference>
<dbReference type="UniPathway" id="UPA00060">
    <property type="reaction ID" value="UER00141"/>
</dbReference>
<evidence type="ECO:0000313" key="16">
    <source>
        <dbReference type="Proteomes" id="UP000054908"/>
    </source>
</evidence>
<dbReference type="Pfam" id="PF02581">
    <property type="entry name" value="TMP-TENI"/>
    <property type="match status" value="1"/>
</dbReference>
<feature type="binding site" evidence="9">
    <location>
        <position position="290"/>
    </location>
    <ligand>
        <name>4-amino-2-methyl-5-(diphosphooxymethyl)pyrimidine</name>
        <dbReference type="ChEBI" id="CHEBI:57841"/>
    </ligand>
</feature>
<dbReference type="PANTHER" id="PTHR20857:SF15">
    <property type="entry name" value="THIAMINE-PHOSPHATE SYNTHASE"/>
    <property type="match status" value="1"/>
</dbReference>
<evidence type="ECO:0000256" key="1">
    <source>
        <dbReference type="ARBA" id="ARBA00005165"/>
    </source>
</evidence>
<dbReference type="Proteomes" id="UP000054908">
    <property type="component" value="Unassembled WGS sequence"/>
</dbReference>
<dbReference type="PATRIC" id="fig|466.6.peg.3118"/>
<feature type="binding site" evidence="9">
    <location>
        <begin position="338"/>
        <end position="339"/>
    </location>
    <ligand>
        <name>2-[(2R,5Z)-2-carboxy-4-methylthiazol-5(2H)-ylidene]ethyl phosphate</name>
        <dbReference type="ChEBI" id="CHEBI:62899"/>
    </ligand>
</feature>
<feature type="binding site" evidence="9">
    <location>
        <begin position="190"/>
        <end position="194"/>
    </location>
    <ligand>
        <name>4-amino-2-methyl-5-(diphosphooxymethyl)pyrimidine</name>
        <dbReference type="ChEBI" id="CHEBI:57841"/>
    </ligand>
</feature>
<evidence type="ECO:0000256" key="11">
    <source>
        <dbReference type="RuleBase" id="RU004253"/>
    </source>
</evidence>
<evidence type="ECO:0000256" key="5">
    <source>
        <dbReference type="ARBA" id="ARBA00022977"/>
    </source>
</evidence>
<feature type="domain" description="Pyridoxamine kinase/Phosphomethylpyrimidine kinase" evidence="14">
    <location>
        <begin position="7"/>
        <end position="129"/>
    </location>
</feature>
<dbReference type="InterPro" id="IPR022998">
    <property type="entry name" value="ThiamineP_synth_TenI"/>
</dbReference>
<evidence type="ECO:0000256" key="7">
    <source>
        <dbReference type="ARBA" id="ARBA00047851"/>
    </source>
</evidence>
<evidence type="ECO:0000256" key="2">
    <source>
        <dbReference type="ARBA" id="ARBA00022679"/>
    </source>
</evidence>
<dbReference type="InterPro" id="IPR013785">
    <property type="entry name" value="Aldolase_TIM"/>
</dbReference>
<dbReference type="NCBIfam" id="TIGR00693">
    <property type="entry name" value="thiE"/>
    <property type="match status" value="1"/>
</dbReference>
<feature type="binding site" evidence="9">
    <location>
        <position position="318"/>
    </location>
    <ligand>
        <name>2-[(2R,5Z)-2-carboxy-4-methylthiazol-5(2H)-ylidene]ethyl phosphate</name>
        <dbReference type="ChEBI" id="CHEBI:62899"/>
    </ligand>
</feature>
<keyword evidence="15" id="KW-0418">Kinase</keyword>
<comment type="pathway">
    <text evidence="1 9 11">Cofactor biosynthesis; thiamine diphosphate biosynthesis; thiamine phosphate from 4-amino-2-methyl-5-diphosphomethylpyrimidine and 4-methyl-5-(2-phosphoethyl)-thiazole: step 1/1.</text>
</comment>
<dbReference type="SUPFAM" id="SSF53613">
    <property type="entry name" value="Ribokinase-like"/>
    <property type="match status" value="1"/>
</dbReference>
<keyword evidence="16" id="KW-1185">Reference proteome</keyword>
<dbReference type="GO" id="GO:0016301">
    <property type="term" value="F:kinase activity"/>
    <property type="evidence" value="ECO:0007669"/>
    <property type="project" value="UniProtKB-KW"/>
</dbReference>
<dbReference type="EMBL" id="LNYL01000051">
    <property type="protein sequence ID" value="KTD24035.1"/>
    <property type="molecule type" value="Genomic_DNA"/>
</dbReference>
<dbReference type="OrthoDB" id="9789949at2"/>
<dbReference type="Gene3D" id="3.20.20.70">
    <property type="entry name" value="Aldolase class I"/>
    <property type="match status" value="1"/>
</dbReference>
<protein>
    <recommendedName>
        <fullName evidence="9">Thiamine-phosphate synthase</fullName>
        <shortName evidence="9">TP synthase</shortName>
        <shortName evidence="9">TPS</shortName>
        <ecNumber evidence="9">2.5.1.3</ecNumber>
    </recommendedName>
    <alternativeName>
        <fullName evidence="9">Thiamine-phosphate pyrophosphorylase</fullName>
        <shortName evidence="9">TMP pyrophosphorylase</shortName>
        <shortName evidence="9">TMP-PPase</shortName>
    </alternativeName>
</protein>
<dbReference type="PANTHER" id="PTHR20857">
    <property type="entry name" value="THIAMINE-PHOSPHATE PYROPHOSPHORYLASE"/>
    <property type="match status" value="1"/>
</dbReference>
<name>A0A0W0VVC8_9GAMM</name>
<dbReference type="HAMAP" id="MF_00097">
    <property type="entry name" value="TMP_synthase"/>
    <property type="match status" value="1"/>
</dbReference>
<feature type="transmembrane region" description="Helical" evidence="12">
    <location>
        <begin position="88"/>
        <end position="106"/>
    </location>
</feature>
<evidence type="ECO:0000256" key="9">
    <source>
        <dbReference type="HAMAP-Rule" id="MF_00097"/>
    </source>
</evidence>